<evidence type="ECO:0000313" key="5">
    <source>
        <dbReference type="EMBL" id="OTN75653.1"/>
    </source>
</evidence>
<dbReference type="SUPFAM" id="SSF53187">
    <property type="entry name" value="Zn-dependent exopeptidases"/>
    <property type="match status" value="1"/>
</dbReference>
<dbReference type="GO" id="GO:0009442">
    <property type="term" value="P:allantoin assimilation pathway"/>
    <property type="evidence" value="ECO:0007669"/>
    <property type="project" value="InterPro"/>
</dbReference>
<proteinExistence type="inferred from homology"/>
<dbReference type="NCBIfam" id="NF006771">
    <property type="entry name" value="PRK09290.1-5"/>
    <property type="match status" value="1"/>
</dbReference>
<dbReference type="GO" id="GO:0042803">
    <property type="term" value="F:protein homodimerization activity"/>
    <property type="evidence" value="ECO:0007669"/>
    <property type="project" value="InterPro"/>
</dbReference>
<feature type="binding site" evidence="3">
    <location>
        <position position="193"/>
    </location>
    <ligand>
        <name>Zn(2+)</name>
        <dbReference type="ChEBI" id="CHEBI:29105"/>
        <label>1</label>
    </ligand>
</feature>
<dbReference type="RefSeq" id="WP_086273687.1">
    <property type="nucleotide sequence ID" value="NZ_NGKU01000001.1"/>
</dbReference>
<sequence>MSLKKETAAMIDALSNIGADPTGGMTRLLYTDSWKEAQLYVEKQLQDNGLATHFDAVGNLFGRLTGSKYPDETILSGSHIDTVVNGGTLDGQFGVAAAVLAIKYLKETYGQPLRSLEVISMAEEEGSRFPTVFWGSKNFVGEAQAEDVQAEDVQDIADFEGRPFVEEMHRQGFDFRDAKEAVRKDIKAFVEIHIEQGSVLEKEQLQIGVVNNIAGQKRYTFVLKGQANHAGTTPMGYRHDAVYGFADICKTVIDRGLALGDPLVVTFGKVEPKPNTVNVVPGEVLFTMDCRHTDGQVLDSFTAEAESLIKEIAEAHGLTVEMDLWMDERPVPMDENIVTIIEKAVKASGKNYKVMHSGAGHDSQIIAPHFPTAMLFVPSIDGISHNPAEATHIDDLTAGVEVLAAALYELAYQE</sequence>
<dbReference type="NCBIfam" id="TIGR01879">
    <property type="entry name" value="hydantase"/>
    <property type="match status" value="1"/>
</dbReference>
<dbReference type="InterPro" id="IPR036264">
    <property type="entry name" value="Bact_exopeptidase_dim_dom"/>
</dbReference>
<feature type="binding site" evidence="3">
    <location>
        <position position="385"/>
    </location>
    <ligand>
        <name>Zn(2+)</name>
        <dbReference type="ChEBI" id="CHEBI:29105"/>
        <label>2</label>
    </ligand>
</feature>
<feature type="binding site" evidence="4">
    <location>
        <position position="278"/>
    </location>
    <ligand>
        <name>allantoate</name>
        <dbReference type="ChEBI" id="CHEBI:17536"/>
    </ligand>
</feature>
<keyword evidence="6" id="KW-1185">Reference proteome</keyword>
<feature type="binding site" evidence="4">
    <location>
        <position position="291"/>
    </location>
    <ligand>
        <name>allantoate</name>
        <dbReference type="ChEBI" id="CHEBI:17536"/>
    </ligand>
</feature>
<dbReference type="Gene3D" id="3.40.630.10">
    <property type="entry name" value="Zn peptidases"/>
    <property type="match status" value="1"/>
</dbReference>
<dbReference type="PANTHER" id="PTHR32494:SF5">
    <property type="entry name" value="ALLANTOATE AMIDOHYDROLASE"/>
    <property type="match status" value="1"/>
</dbReference>
<dbReference type="STRING" id="1834191.A5886_000728"/>
<evidence type="ECO:0000313" key="6">
    <source>
        <dbReference type="Proteomes" id="UP000195043"/>
    </source>
</evidence>
<dbReference type="InterPro" id="IPR010158">
    <property type="entry name" value="Amidase_Cbmase"/>
</dbReference>
<dbReference type="GO" id="GO:0047652">
    <property type="term" value="F:allantoate deiminase activity"/>
    <property type="evidence" value="ECO:0007669"/>
    <property type="project" value="InterPro"/>
</dbReference>
<accession>A0A242A4X0</accession>
<name>A0A242A4X0_9ENTE</name>
<feature type="binding site" evidence="4">
    <location>
        <position position="218"/>
    </location>
    <ligand>
        <name>allantoate</name>
        <dbReference type="ChEBI" id="CHEBI:17536"/>
    </ligand>
</feature>
<protein>
    <submittedName>
        <fullName evidence="5">Allantoate amidohydrolase</fullName>
    </submittedName>
</protein>
<evidence type="ECO:0000256" key="4">
    <source>
        <dbReference type="PIRSR" id="PIRSR001235-2"/>
    </source>
</evidence>
<keyword evidence="3" id="KW-0479">Metal-binding</keyword>
<dbReference type="CDD" id="cd03884">
    <property type="entry name" value="M20_bAS"/>
    <property type="match status" value="1"/>
</dbReference>
<dbReference type="Gene3D" id="3.30.70.360">
    <property type="match status" value="1"/>
</dbReference>
<gene>
    <name evidence="5" type="ORF">A5886_000728</name>
</gene>
<dbReference type="PIRSF" id="PIRSF001235">
    <property type="entry name" value="Amidase_carbamoylase"/>
    <property type="match status" value="1"/>
</dbReference>
<dbReference type="EMBL" id="NGKU01000001">
    <property type="protein sequence ID" value="OTN75653.1"/>
    <property type="molecule type" value="Genomic_DNA"/>
</dbReference>
<feature type="binding site" evidence="3">
    <location>
        <position position="90"/>
    </location>
    <ligand>
        <name>Zn(2+)</name>
        <dbReference type="ChEBI" id="CHEBI:29105"/>
        <label>1</label>
    </ligand>
</feature>
<dbReference type="GO" id="GO:0030145">
    <property type="term" value="F:manganese ion binding"/>
    <property type="evidence" value="ECO:0007669"/>
    <property type="project" value="InterPro"/>
</dbReference>
<organism evidence="5 6">
    <name type="scientific">Candidatus Enterococcus testudinis</name>
    <dbReference type="NCBI Taxonomy" id="1834191"/>
    <lineage>
        <taxon>Bacteria</taxon>
        <taxon>Bacillati</taxon>
        <taxon>Bacillota</taxon>
        <taxon>Bacilli</taxon>
        <taxon>Lactobacillales</taxon>
        <taxon>Enterococcaceae</taxon>
        <taxon>Enterococcus</taxon>
    </lineage>
</organism>
<feature type="binding site" evidence="3">
    <location>
        <position position="79"/>
    </location>
    <ligand>
        <name>Zn(2+)</name>
        <dbReference type="ChEBI" id="CHEBI:29105"/>
        <label>1</label>
    </ligand>
</feature>
<dbReference type="PANTHER" id="PTHR32494">
    <property type="entry name" value="ALLANTOATE DEIMINASE-RELATED"/>
    <property type="match status" value="1"/>
</dbReference>
<evidence type="ECO:0000256" key="3">
    <source>
        <dbReference type="PIRSR" id="PIRSR001235-1"/>
    </source>
</evidence>
<dbReference type="InterPro" id="IPR002933">
    <property type="entry name" value="Peptidase_M20"/>
</dbReference>
<reference evidence="5 6" key="1">
    <citation type="submission" date="2017-05" db="EMBL/GenBank/DDBJ databases">
        <title>The Genome Sequence of Enterococcus sp. 8G7_MSG3316.</title>
        <authorList>
            <consortium name="The Broad Institute Genomics Platform"/>
            <consortium name="The Broad Institute Genomic Center for Infectious Diseases"/>
            <person name="Earl A."/>
            <person name="Manson A."/>
            <person name="Schwartman J."/>
            <person name="Gilmore M."/>
            <person name="Abouelleil A."/>
            <person name="Cao P."/>
            <person name="Chapman S."/>
            <person name="Cusick C."/>
            <person name="Shea T."/>
            <person name="Young S."/>
            <person name="Neafsey D."/>
            <person name="Nusbaum C."/>
            <person name="Birren B."/>
        </authorList>
    </citation>
    <scope>NUCLEOTIDE SEQUENCE [LARGE SCALE GENOMIC DNA]</scope>
    <source>
        <strain evidence="5 6">8G7_MSG3316</strain>
    </source>
</reference>
<keyword evidence="2 5" id="KW-0378">Hydrolase</keyword>
<dbReference type="OrthoDB" id="9808195at2"/>
<dbReference type="InterPro" id="IPR017591">
    <property type="entry name" value="Allantoate_amidohydrolase"/>
</dbReference>
<evidence type="ECO:0000256" key="1">
    <source>
        <dbReference type="ARBA" id="ARBA00006153"/>
    </source>
</evidence>
<comment type="caution">
    <text evidence="5">The sequence shown here is derived from an EMBL/GenBank/DDBJ whole genome shotgun (WGS) entry which is preliminary data.</text>
</comment>
<dbReference type="Proteomes" id="UP000195043">
    <property type="component" value="Unassembled WGS sequence"/>
</dbReference>
<dbReference type="Pfam" id="PF01546">
    <property type="entry name" value="Peptidase_M20"/>
    <property type="match status" value="1"/>
</dbReference>
<dbReference type="SUPFAM" id="SSF55031">
    <property type="entry name" value="Bacterial exopeptidase dimerisation domain"/>
    <property type="match status" value="1"/>
</dbReference>
<comment type="cofactor">
    <cofactor evidence="3">
        <name>Zn(2+)</name>
        <dbReference type="ChEBI" id="CHEBI:29105"/>
    </cofactor>
    <text evidence="3">Binds 2 Zn(2+) ions per subunit.</text>
</comment>
<feature type="binding site" evidence="3">
    <location>
        <position position="90"/>
    </location>
    <ligand>
        <name>Zn(2+)</name>
        <dbReference type="ChEBI" id="CHEBI:29105"/>
        <label>2</label>
    </ligand>
</feature>
<dbReference type="NCBIfam" id="TIGR03176">
    <property type="entry name" value="AllC"/>
    <property type="match status" value="1"/>
</dbReference>
<evidence type="ECO:0000256" key="2">
    <source>
        <dbReference type="ARBA" id="ARBA00022801"/>
    </source>
</evidence>
<dbReference type="AlphaFoldDB" id="A0A242A4X0"/>
<keyword evidence="3" id="KW-0862">Zinc</keyword>
<dbReference type="NCBIfam" id="NF006768">
    <property type="entry name" value="PRK09290.1-1"/>
    <property type="match status" value="1"/>
</dbReference>
<comment type="similarity">
    <text evidence="1">Belongs to the peptidase M20 family.</text>
</comment>
<feature type="binding site" evidence="3">
    <location>
        <position position="125"/>
    </location>
    <ligand>
        <name>Zn(2+)</name>
        <dbReference type="ChEBI" id="CHEBI:29105"/>
        <label>2</label>
    </ligand>
</feature>